<sequence length="57" mass="6899">MIYHFRRKKLNKVLTVVSMWLLLFLATKRPTTFAVGLLFYWYQWSDSNRHAFKGNGF</sequence>
<accession>A0A8S5SSM0</accession>
<dbReference type="EMBL" id="BK032657">
    <property type="protein sequence ID" value="DAF53570.1"/>
    <property type="molecule type" value="Genomic_DNA"/>
</dbReference>
<evidence type="ECO:0000313" key="1">
    <source>
        <dbReference type="EMBL" id="DAF53570.1"/>
    </source>
</evidence>
<name>A0A8S5SSM0_9CAUD</name>
<proteinExistence type="predicted"/>
<protein>
    <submittedName>
        <fullName evidence="1">Uncharacterized protein</fullName>
    </submittedName>
</protein>
<reference evidence="1" key="1">
    <citation type="journal article" date="2021" name="Proc. Natl. Acad. Sci. U.S.A.">
        <title>A Catalog of Tens of Thousands of Viruses from Human Metagenomes Reveals Hidden Associations with Chronic Diseases.</title>
        <authorList>
            <person name="Tisza M.J."/>
            <person name="Buck C.B."/>
        </authorList>
    </citation>
    <scope>NUCLEOTIDE SEQUENCE</scope>
    <source>
        <strain evidence="1">CtCfI1</strain>
    </source>
</reference>
<organism evidence="1">
    <name type="scientific">Siphoviridae sp. ctCfI1</name>
    <dbReference type="NCBI Taxonomy" id="2827809"/>
    <lineage>
        <taxon>Viruses</taxon>
        <taxon>Duplodnaviria</taxon>
        <taxon>Heunggongvirae</taxon>
        <taxon>Uroviricota</taxon>
        <taxon>Caudoviricetes</taxon>
    </lineage>
</organism>